<proteinExistence type="predicted"/>
<keyword evidence="3" id="KW-1185">Reference proteome</keyword>
<organism evidence="2 3">
    <name type="scientific">Chelatococcus reniformis</name>
    <dbReference type="NCBI Taxonomy" id="1494448"/>
    <lineage>
        <taxon>Bacteria</taxon>
        <taxon>Pseudomonadati</taxon>
        <taxon>Pseudomonadota</taxon>
        <taxon>Alphaproteobacteria</taxon>
        <taxon>Hyphomicrobiales</taxon>
        <taxon>Chelatococcaceae</taxon>
        <taxon>Chelatococcus</taxon>
    </lineage>
</organism>
<dbReference type="Proteomes" id="UP000637002">
    <property type="component" value="Unassembled WGS sequence"/>
</dbReference>
<evidence type="ECO:0000313" key="2">
    <source>
        <dbReference type="EMBL" id="GGC58273.1"/>
    </source>
</evidence>
<accession>A0A916XAW7</accession>
<protein>
    <recommendedName>
        <fullName evidence="1">Transposase DDE domain-containing protein</fullName>
    </recommendedName>
</protein>
<gene>
    <name evidence="2" type="ORF">GCM10010994_16510</name>
</gene>
<dbReference type="EMBL" id="BMGG01000003">
    <property type="protein sequence ID" value="GGC58273.1"/>
    <property type="molecule type" value="Genomic_DNA"/>
</dbReference>
<reference evidence="2" key="1">
    <citation type="journal article" date="2014" name="Int. J. Syst. Evol. Microbiol.">
        <title>Complete genome sequence of Corynebacterium casei LMG S-19264T (=DSM 44701T), isolated from a smear-ripened cheese.</title>
        <authorList>
            <consortium name="US DOE Joint Genome Institute (JGI-PGF)"/>
            <person name="Walter F."/>
            <person name="Albersmeier A."/>
            <person name="Kalinowski J."/>
            <person name="Ruckert C."/>
        </authorList>
    </citation>
    <scope>NUCLEOTIDE SEQUENCE</scope>
    <source>
        <strain evidence="2">CGMCC 1.12919</strain>
    </source>
</reference>
<reference evidence="2" key="2">
    <citation type="submission" date="2020-09" db="EMBL/GenBank/DDBJ databases">
        <authorList>
            <person name="Sun Q."/>
            <person name="Zhou Y."/>
        </authorList>
    </citation>
    <scope>NUCLEOTIDE SEQUENCE</scope>
    <source>
        <strain evidence="2">CGMCC 1.12919</strain>
    </source>
</reference>
<dbReference type="AlphaFoldDB" id="A0A916XAW7"/>
<comment type="caution">
    <text evidence="2">The sequence shown here is derived from an EMBL/GenBank/DDBJ whole genome shotgun (WGS) entry which is preliminary data.</text>
</comment>
<dbReference type="PANTHER" id="PTHR33408:SF2">
    <property type="entry name" value="TRANSPOSASE DDE DOMAIN-CONTAINING PROTEIN"/>
    <property type="match status" value="1"/>
</dbReference>
<dbReference type="PANTHER" id="PTHR33408">
    <property type="entry name" value="TRANSPOSASE"/>
    <property type="match status" value="1"/>
</dbReference>
<dbReference type="Pfam" id="PF13751">
    <property type="entry name" value="DDE_Tnp_1_6"/>
    <property type="match status" value="1"/>
</dbReference>
<sequence length="69" mass="7780">MTAMAQSLKRAGRRSRYRLRKQVVEPVFGQIKQARGFRQFLLRGLAKVRGEWALICTAHNLLKLAAAAA</sequence>
<dbReference type="InterPro" id="IPR025668">
    <property type="entry name" value="Tnp_DDE_dom"/>
</dbReference>
<feature type="domain" description="Transposase DDE" evidence="1">
    <location>
        <begin position="4"/>
        <end position="65"/>
    </location>
</feature>
<evidence type="ECO:0000313" key="3">
    <source>
        <dbReference type="Proteomes" id="UP000637002"/>
    </source>
</evidence>
<name>A0A916XAW7_9HYPH</name>
<evidence type="ECO:0000259" key="1">
    <source>
        <dbReference type="Pfam" id="PF13751"/>
    </source>
</evidence>